<dbReference type="AlphaFoldDB" id="A0AAX4JKQ0"/>
<name>A0AAX4JKQ0_9TREE</name>
<dbReference type="GeneID" id="91091524"/>
<organism evidence="1 2">
    <name type="scientific">Kwoniella dendrophila CBS 6074</name>
    <dbReference type="NCBI Taxonomy" id="1295534"/>
    <lineage>
        <taxon>Eukaryota</taxon>
        <taxon>Fungi</taxon>
        <taxon>Dikarya</taxon>
        <taxon>Basidiomycota</taxon>
        <taxon>Agaricomycotina</taxon>
        <taxon>Tremellomycetes</taxon>
        <taxon>Tremellales</taxon>
        <taxon>Cryptococcaceae</taxon>
        <taxon>Kwoniella</taxon>
    </lineage>
</organism>
<proteinExistence type="predicted"/>
<dbReference type="EMBL" id="CP144098">
    <property type="protein sequence ID" value="WWC85981.1"/>
    <property type="molecule type" value="Genomic_DNA"/>
</dbReference>
<evidence type="ECO:0000313" key="2">
    <source>
        <dbReference type="Proteomes" id="UP001355207"/>
    </source>
</evidence>
<dbReference type="Proteomes" id="UP001355207">
    <property type="component" value="Chromosome 1"/>
</dbReference>
<protein>
    <submittedName>
        <fullName evidence="1">Uncharacterized protein</fullName>
    </submittedName>
</protein>
<dbReference type="RefSeq" id="XP_066072744.1">
    <property type="nucleotide sequence ID" value="XM_066216647.1"/>
</dbReference>
<gene>
    <name evidence="1" type="ORF">L201_000852</name>
</gene>
<accession>A0AAX4JKQ0</accession>
<keyword evidence="2" id="KW-1185">Reference proteome</keyword>
<sequence length="289" mass="33265">MSRFPGEPYSSNKVLQEIMITDYDKDDNPELGNIGNVNDNSCMSTITQNHHTQNQFEGSHFPGFLDMDSITELNRHLRNQQPPCTYHDQGESRYATQDSHEHQYASTTYFDQETMGNQCAQNWRLHQQISDPDDILRRKYTSSVETPVSPIYQSIEDTYQQPASHAQIKEPTSSQEAAIMLGCGTIYDPVHDRSRTFWNRICEINRNAKCQPILPDLEYETQVDVSPYTPVDVTDDDTITYNDNAEEEDNQSNTSAYSGYDEDLERVKRFNQNAALQPILKADPVQRKY</sequence>
<evidence type="ECO:0000313" key="1">
    <source>
        <dbReference type="EMBL" id="WWC85981.1"/>
    </source>
</evidence>
<reference evidence="1 2" key="1">
    <citation type="submission" date="2024-01" db="EMBL/GenBank/DDBJ databases">
        <title>Comparative genomics of Cryptococcus and Kwoniella reveals pathogenesis evolution and contrasting modes of karyotype evolution via chromosome fusion or intercentromeric recombination.</title>
        <authorList>
            <person name="Coelho M.A."/>
            <person name="David-Palma M."/>
            <person name="Shea T."/>
            <person name="Bowers K."/>
            <person name="McGinley-Smith S."/>
            <person name="Mohammad A.W."/>
            <person name="Gnirke A."/>
            <person name="Yurkov A.M."/>
            <person name="Nowrousian M."/>
            <person name="Sun S."/>
            <person name="Cuomo C.A."/>
            <person name="Heitman J."/>
        </authorList>
    </citation>
    <scope>NUCLEOTIDE SEQUENCE [LARGE SCALE GENOMIC DNA]</scope>
    <source>
        <strain evidence="1 2">CBS 6074</strain>
    </source>
</reference>